<evidence type="ECO:0000256" key="5">
    <source>
        <dbReference type="ARBA" id="ARBA00022833"/>
    </source>
</evidence>
<dbReference type="GO" id="GO:0003723">
    <property type="term" value="F:RNA binding"/>
    <property type="evidence" value="ECO:0007669"/>
    <property type="project" value="TreeGrafter"/>
</dbReference>
<evidence type="ECO:0000256" key="6">
    <source>
        <dbReference type="ARBA" id="ARBA00023242"/>
    </source>
</evidence>
<feature type="domain" description="CCHC-type" evidence="9">
    <location>
        <begin position="114"/>
        <end position="128"/>
    </location>
</feature>
<keyword evidence="4 7" id="KW-0863">Zinc-finger</keyword>
<evidence type="ECO:0000256" key="8">
    <source>
        <dbReference type="SAM" id="MobiDB-lite"/>
    </source>
</evidence>
<dbReference type="GO" id="GO:0071031">
    <property type="term" value="P:nuclear mRNA surveillance of mRNA 3'-end processing"/>
    <property type="evidence" value="ECO:0007669"/>
    <property type="project" value="TreeGrafter"/>
</dbReference>
<evidence type="ECO:0000256" key="2">
    <source>
        <dbReference type="ARBA" id="ARBA00022723"/>
    </source>
</evidence>
<dbReference type="GO" id="GO:0031499">
    <property type="term" value="C:TRAMP complex"/>
    <property type="evidence" value="ECO:0007669"/>
    <property type="project" value="TreeGrafter"/>
</dbReference>
<dbReference type="InterPro" id="IPR049024">
    <property type="entry name" value="AIR2-like_ZnK4"/>
</dbReference>
<dbReference type="GO" id="GO:0071036">
    <property type="term" value="P:nuclear polyadenylation-dependent snoRNA catabolic process"/>
    <property type="evidence" value="ECO:0007669"/>
    <property type="project" value="TreeGrafter"/>
</dbReference>
<reference evidence="10 11" key="1">
    <citation type="journal article" date="2019" name="BMC Genomics">
        <title>Chromosome level assembly and comparative genome analysis confirm lager-brewing yeasts originated from a single hybridization.</title>
        <authorList>
            <person name="Salazar A.N."/>
            <person name="Gorter de Vries A.R."/>
            <person name="van den Broek M."/>
            <person name="Brouwers N."/>
            <person name="de la Torre Cortes P."/>
            <person name="Kuijpers N.G.A."/>
            <person name="Daran J.G."/>
            <person name="Abeel T."/>
        </authorList>
    </citation>
    <scope>NUCLEOTIDE SEQUENCE [LARGE SCALE GENOMIC DNA]</scope>
    <source>
        <strain evidence="10 11">CBS 1483</strain>
    </source>
</reference>
<keyword evidence="5" id="KW-0862">Zinc</keyword>
<dbReference type="OrthoDB" id="7608935at2759"/>
<dbReference type="SMR" id="A0A6C1DT03"/>
<dbReference type="GO" id="GO:0071037">
    <property type="term" value="P:nuclear polyadenylation-dependent snRNA catabolic process"/>
    <property type="evidence" value="ECO:0007669"/>
    <property type="project" value="TreeGrafter"/>
</dbReference>
<dbReference type="Pfam" id="PF21759">
    <property type="entry name" value="AIR2-like_ZnK4"/>
    <property type="match status" value="1"/>
</dbReference>
<dbReference type="Pfam" id="PF00098">
    <property type="entry name" value="zf-CCHC"/>
    <property type="match status" value="3"/>
</dbReference>
<dbReference type="GO" id="GO:0071038">
    <property type="term" value="P:TRAMP-dependent tRNA surveillance pathway"/>
    <property type="evidence" value="ECO:0007669"/>
    <property type="project" value="TreeGrafter"/>
</dbReference>
<keyword evidence="3" id="KW-0677">Repeat</keyword>
<dbReference type="GO" id="GO:0071039">
    <property type="term" value="P:nuclear polyadenylation-dependent CUT catabolic process"/>
    <property type="evidence" value="ECO:0007669"/>
    <property type="project" value="TreeGrafter"/>
</dbReference>
<evidence type="ECO:0000313" key="10">
    <source>
        <dbReference type="EMBL" id="QID80152.1"/>
    </source>
</evidence>
<keyword evidence="11" id="KW-1185">Reference proteome</keyword>
<sequence>MSTLLSEVESIDTLPYVKDTTPTGSDSSSFNKLLAPSIEDVDANPEELRTLRGQGRYFGITDYDSNGAIMEAEPKCNNCSQRGHLKRNCPHVICTYCGFMDDHYSQHCPKAIICTNCNANGHYKSQCPHKWKKVFCTLCNSKRHSRERCPSIWRSYLLKTKDANQGDFDFQTVFCYNCGNAGHFGDDCAERRSSRVPNTDGSAFCGDNLATKFKQHYFNQLKDYKREASQRQHFDNEHEFNLLDYEYNDDAYDLPGSRTYRDKMKWKGKVQSTRNKNSSNNRYESSNNRKKKSPFSAQNYKVTKNKRVQTHPLDFPRSSQNNRTNDYSSQFSYNRDDFPKGPKNKRGRSSSNKSQRNGRY</sequence>
<dbReference type="InterPro" id="IPR036875">
    <property type="entry name" value="Znf_CCHC_sf"/>
</dbReference>
<dbReference type="FunFam" id="4.10.60.10:FF:000043">
    <property type="entry name" value="Air1p"/>
    <property type="match status" value="1"/>
</dbReference>
<dbReference type="InterPro" id="IPR001878">
    <property type="entry name" value="Znf_CCHC"/>
</dbReference>
<evidence type="ECO:0000256" key="4">
    <source>
        <dbReference type="ARBA" id="ARBA00022771"/>
    </source>
</evidence>
<protein>
    <submittedName>
        <fullName evidence="10">TRAMP complex RNA-binding subunit</fullName>
    </submittedName>
</protein>
<keyword evidence="6" id="KW-0539">Nucleus</keyword>
<dbReference type="Gene3D" id="4.10.60.10">
    <property type="entry name" value="Zinc finger, CCHC-type"/>
    <property type="match status" value="2"/>
</dbReference>
<proteinExistence type="predicted"/>
<feature type="compositionally biased region" description="Low complexity" evidence="8">
    <location>
        <begin position="349"/>
        <end position="360"/>
    </location>
</feature>
<evidence type="ECO:0000256" key="7">
    <source>
        <dbReference type="PROSITE-ProRule" id="PRU00047"/>
    </source>
</evidence>
<dbReference type="SMART" id="SM00343">
    <property type="entry name" value="ZnF_C2HC"/>
    <property type="match status" value="5"/>
</dbReference>
<feature type="region of interest" description="Disordered" evidence="8">
    <location>
        <begin position="265"/>
        <end position="360"/>
    </location>
</feature>
<dbReference type="PANTHER" id="PTHR46543:SF1">
    <property type="entry name" value="ZINC FINGER CCHC DOMAIN-CONTAINING PROTEIN 7"/>
    <property type="match status" value="1"/>
</dbReference>
<dbReference type="Proteomes" id="UP000501346">
    <property type="component" value="Chromosome ScIX"/>
</dbReference>
<dbReference type="PROSITE" id="PS50158">
    <property type="entry name" value="ZF_CCHC"/>
    <property type="match status" value="3"/>
</dbReference>
<evidence type="ECO:0000259" key="9">
    <source>
        <dbReference type="PROSITE" id="PS50158"/>
    </source>
</evidence>
<gene>
    <name evidence="10" type="primary">AIR1_1</name>
    <name evidence="10" type="ORF">GRS66_002461</name>
</gene>
<dbReference type="InterPro" id="IPR016713">
    <property type="entry name" value="Air1/2_Saccharomycetales"/>
</dbReference>
<comment type="subcellular location">
    <subcellularLocation>
        <location evidence="1">Nucleus</location>
    </subcellularLocation>
</comment>
<dbReference type="GO" id="GO:0071035">
    <property type="term" value="P:nuclear polyadenylation-dependent rRNA catabolic process"/>
    <property type="evidence" value="ECO:0007669"/>
    <property type="project" value="TreeGrafter"/>
</dbReference>
<evidence type="ECO:0000256" key="3">
    <source>
        <dbReference type="ARBA" id="ARBA00022737"/>
    </source>
</evidence>
<keyword evidence="2" id="KW-0479">Metal-binding</keyword>
<feature type="compositionally biased region" description="Low complexity" evidence="8">
    <location>
        <begin position="274"/>
        <end position="286"/>
    </location>
</feature>
<dbReference type="PANTHER" id="PTHR46543">
    <property type="entry name" value="ZINC FINGER CCHC DOMAIN-CONTAINING PROTEIN 7"/>
    <property type="match status" value="1"/>
</dbReference>
<evidence type="ECO:0000256" key="1">
    <source>
        <dbReference type="ARBA" id="ARBA00004123"/>
    </source>
</evidence>
<dbReference type="InterPro" id="IPR051644">
    <property type="entry name" value="TRAMP_AT-DNA-binding"/>
</dbReference>
<dbReference type="EMBL" id="CP048990">
    <property type="protein sequence ID" value="QID80152.1"/>
    <property type="molecule type" value="Genomic_DNA"/>
</dbReference>
<dbReference type="GO" id="GO:0043633">
    <property type="term" value="P:polyadenylation-dependent RNA catabolic process"/>
    <property type="evidence" value="ECO:0007669"/>
    <property type="project" value="InterPro"/>
</dbReference>
<feature type="domain" description="CCHC-type" evidence="9">
    <location>
        <begin position="175"/>
        <end position="190"/>
    </location>
</feature>
<dbReference type="SUPFAM" id="SSF57756">
    <property type="entry name" value="Retrovirus zinc finger-like domains"/>
    <property type="match status" value="3"/>
</dbReference>
<dbReference type="AlphaFoldDB" id="A0A6C1DT03"/>
<dbReference type="GO" id="GO:0008270">
    <property type="term" value="F:zinc ion binding"/>
    <property type="evidence" value="ECO:0007669"/>
    <property type="project" value="UniProtKB-KW"/>
</dbReference>
<dbReference type="PIRSF" id="PIRSF018162">
    <property type="entry name" value="PolyA_pol_Air1/2"/>
    <property type="match status" value="1"/>
</dbReference>
<name>A0A6C1DT03_SACPS</name>
<feature type="domain" description="CCHC-type" evidence="9">
    <location>
        <begin position="75"/>
        <end position="90"/>
    </location>
</feature>
<evidence type="ECO:0000313" key="11">
    <source>
        <dbReference type="Proteomes" id="UP000501346"/>
    </source>
</evidence>
<accession>A0A6C1DT03</accession>
<organism evidence="10 11">
    <name type="scientific">Saccharomyces pastorianus</name>
    <name type="common">Lager yeast</name>
    <name type="synonym">Saccharomyces cerevisiae x Saccharomyces eubayanus</name>
    <dbReference type="NCBI Taxonomy" id="27292"/>
    <lineage>
        <taxon>Eukaryota</taxon>
        <taxon>Fungi</taxon>
        <taxon>Dikarya</taxon>
        <taxon>Ascomycota</taxon>
        <taxon>Saccharomycotina</taxon>
        <taxon>Saccharomycetes</taxon>
        <taxon>Saccharomycetales</taxon>
        <taxon>Saccharomycetaceae</taxon>
        <taxon>Saccharomyces</taxon>
    </lineage>
</organism>
<feature type="compositionally biased region" description="Polar residues" evidence="8">
    <location>
        <begin position="317"/>
        <end position="333"/>
    </location>
</feature>